<dbReference type="AlphaFoldDB" id="A0A0V0RB82"/>
<organism evidence="1 2">
    <name type="scientific">Trichinella nelsoni</name>
    <dbReference type="NCBI Taxonomy" id="6336"/>
    <lineage>
        <taxon>Eukaryota</taxon>
        <taxon>Metazoa</taxon>
        <taxon>Ecdysozoa</taxon>
        <taxon>Nematoda</taxon>
        <taxon>Enoplea</taxon>
        <taxon>Dorylaimia</taxon>
        <taxon>Trichinellida</taxon>
        <taxon>Trichinellidae</taxon>
        <taxon>Trichinella</taxon>
    </lineage>
</organism>
<reference evidence="1 2" key="1">
    <citation type="submission" date="2015-01" db="EMBL/GenBank/DDBJ databases">
        <title>Evolution of Trichinella species and genotypes.</title>
        <authorList>
            <person name="Korhonen P.K."/>
            <person name="Edoardo P."/>
            <person name="Giuseppe L.R."/>
            <person name="Gasser R.B."/>
        </authorList>
    </citation>
    <scope>NUCLEOTIDE SEQUENCE [LARGE SCALE GENOMIC DNA]</scope>
    <source>
        <strain evidence="1">ISS37</strain>
    </source>
</reference>
<keyword evidence="2" id="KW-1185">Reference proteome</keyword>
<name>A0A0V0RB82_9BILA</name>
<sequence length="56" mass="6348">MLSDLTESSERRYYNGSGKTINLRVESMRNAHEAPVLIMEFDKFSILHSILCSAVS</sequence>
<dbReference type="Proteomes" id="UP000054630">
    <property type="component" value="Unassembled WGS sequence"/>
</dbReference>
<evidence type="ECO:0000313" key="2">
    <source>
        <dbReference type="Proteomes" id="UP000054630"/>
    </source>
</evidence>
<evidence type="ECO:0000313" key="1">
    <source>
        <dbReference type="EMBL" id="KRX11748.1"/>
    </source>
</evidence>
<gene>
    <name evidence="1" type="ORF">T07_13028</name>
</gene>
<comment type="caution">
    <text evidence="1">The sequence shown here is derived from an EMBL/GenBank/DDBJ whole genome shotgun (WGS) entry which is preliminary data.</text>
</comment>
<protein>
    <submittedName>
        <fullName evidence="1">Uncharacterized protein</fullName>
    </submittedName>
</protein>
<proteinExistence type="predicted"/>
<accession>A0A0V0RB82</accession>
<dbReference type="EMBL" id="JYDL01001495">
    <property type="protein sequence ID" value="KRX11748.1"/>
    <property type="molecule type" value="Genomic_DNA"/>
</dbReference>